<reference evidence="5" key="1">
    <citation type="submission" date="2013-10" db="EMBL/GenBank/DDBJ databases">
        <authorList>
            <person name="Schartl M."/>
            <person name="Warren W."/>
        </authorList>
    </citation>
    <scope>NUCLEOTIDE SEQUENCE [LARGE SCALE GENOMIC DNA]</scope>
    <source>
        <strain evidence="5">female</strain>
    </source>
</reference>
<sequence length="261" mass="29344">AMKVLLLLLVLGLGVSVNSDVSRQKRIIEGDDCDDEERLYHVRLWNIKGKEKWRCGASLIHPQWILTAAHCWRSAPGWTHVAKLKVHPRSAGQQSQKILHKPVIYTRRRKKHDIMLLKLRRPVTDVQPAQLPDCSYHLRIGDDVQLAGEGGTTIGPNYQRITKTPLPPHLQCVDMNVDAVSHFMPTQKETFPGWTSLHSWLSLIRNDEHAVSKGDSGGAAVYSGMIYGVISLTGKVPCQKSAVIMDVCKYMSWIKRTTGLK</sequence>
<keyword evidence="1" id="KW-1015">Disulfide bond</keyword>
<keyword evidence="5" id="KW-1185">Reference proteome</keyword>
<dbReference type="PRINTS" id="PR00722">
    <property type="entry name" value="CHYMOTRYPSIN"/>
</dbReference>
<dbReference type="PROSITE" id="PS50240">
    <property type="entry name" value="TRYPSIN_DOM"/>
    <property type="match status" value="1"/>
</dbReference>
<keyword evidence="2" id="KW-0732">Signal</keyword>
<name>A0A087X7G9_POEFO</name>
<dbReference type="PANTHER" id="PTHR24271">
    <property type="entry name" value="KALLIKREIN-RELATED"/>
    <property type="match status" value="1"/>
</dbReference>
<evidence type="ECO:0000313" key="4">
    <source>
        <dbReference type="Ensembl" id="ENSPFOP00000001722.2"/>
    </source>
</evidence>
<feature type="signal peptide" evidence="2">
    <location>
        <begin position="1"/>
        <end position="19"/>
    </location>
</feature>
<dbReference type="OMA" id="KWRCGAS"/>
<dbReference type="eggNOG" id="KOG3627">
    <property type="taxonomic scope" value="Eukaryota"/>
</dbReference>
<dbReference type="Gene3D" id="2.40.10.10">
    <property type="entry name" value="Trypsin-like serine proteases"/>
    <property type="match status" value="1"/>
</dbReference>
<dbReference type="InterPro" id="IPR009003">
    <property type="entry name" value="Peptidase_S1_PA"/>
</dbReference>
<evidence type="ECO:0000256" key="1">
    <source>
        <dbReference type="ARBA" id="ARBA00023157"/>
    </source>
</evidence>
<dbReference type="Ensembl" id="ENSPFOT00000001725.2">
    <property type="protein sequence ID" value="ENSPFOP00000001722.2"/>
    <property type="gene ID" value="ENSPFOG00000001806.2"/>
</dbReference>
<feature type="domain" description="Peptidase S1" evidence="3">
    <location>
        <begin position="27"/>
        <end position="259"/>
    </location>
</feature>
<dbReference type="SUPFAM" id="SSF50494">
    <property type="entry name" value="Trypsin-like serine proteases"/>
    <property type="match status" value="1"/>
</dbReference>
<dbReference type="PANTHER" id="PTHR24271:SF48">
    <property type="entry name" value="KALLIKREIN-14"/>
    <property type="match status" value="1"/>
</dbReference>
<dbReference type="PROSITE" id="PS00134">
    <property type="entry name" value="TRYPSIN_HIS"/>
    <property type="match status" value="1"/>
</dbReference>
<reference evidence="4" key="3">
    <citation type="submission" date="2025-09" db="UniProtKB">
        <authorList>
            <consortium name="Ensembl"/>
        </authorList>
    </citation>
    <scope>IDENTIFICATION</scope>
</reference>
<dbReference type="InterPro" id="IPR001254">
    <property type="entry name" value="Trypsin_dom"/>
</dbReference>
<feature type="chain" id="PRO_5001832454" description="Peptidase S1 domain-containing protein" evidence="2">
    <location>
        <begin position="20"/>
        <end position="261"/>
    </location>
</feature>
<dbReference type="GO" id="GO:0004252">
    <property type="term" value="F:serine-type endopeptidase activity"/>
    <property type="evidence" value="ECO:0007669"/>
    <property type="project" value="InterPro"/>
</dbReference>
<dbReference type="InterPro" id="IPR043504">
    <property type="entry name" value="Peptidase_S1_PA_chymotrypsin"/>
</dbReference>
<dbReference type="GeneTree" id="ENSGT00390000009571"/>
<dbReference type="Pfam" id="PF00089">
    <property type="entry name" value="Trypsin"/>
    <property type="match status" value="1"/>
</dbReference>
<dbReference type="SMART" id="SM00020">
    <property type="entry name" value="Tryp_SPc"/>
    <property type="match status" value="1"/>
</dbReference>
<evidence type="ECO:0000313" key="5">
    <source>
        <dbReference type="Proteomes" id="UP000028760"/>
    </source>
</evidence>
<dbReference type="GO" id="GO:0030141">
    <property type="term" value="C:secretory granule"/>
    <property type="evidence" value="ECO:0007669"/>
    <property type="project" value="TreeGrafter"/>
</dbReference>
<dbReference type="EMBL" id="AYCK01018105">
    <property type="status" value="NOT_ANNOTATED_CDS"/>
    <property type="molecule type" value="Genomic_DNA"/>
</dbReference>
<organism evidence="4 5">
    <name type="scientific">Poecilia formosa</name>
    <name type="common">Amazon molly</name>
    <name type="synonym">Limia formosa</name>
    <dbReference type="NCBI Taxonomy" id="48698"/>
    <lineage>
        <taxon>Eukaryota</taxon>
        <taxon>Metazoa</taxon>
        <taxon>Chordata</taxon>
        <taxon>Craniata</taxon>
        <taxon>Vertebrata</taxon>
        <taxon>Euteleostomi</taxon>
        <taxon>Actinopterygii</taxon>
        <taxon>Neopterygii</taxon>
        <taxon>Teleostei</taxon>
        <taxon>Neoteleostei</taxon>
        <taxon>Acanthomorphata</taxon>
        <taxon>Ovalentaria</taxon>
        <taxon>Atherinomorphae</taxon>
        <taxon>Cyprinodontiformes</taxon>
        <taxon>Poeciliidae</taxon>
        <taxon>Poeciliinae</taxon>
        <taxon>Poecilia</taxon>
    </lineage>
</organism>
<evidence type="ECO:0000256" key="2">
    <source>
        <dbReference type="SAM" id="SignalP"/>
    </source>
</evidence>
<dbReference type="InterPro" id="IPR018114">
    <property type="entry name" value="TRYPSIN_HIS"/>
</dbReference>
<dbReference type="STRING" id="48698.ENSPFOP00000001722"/>
<dbReference type="Proteomes" id="UP000028760">
    <property type="component" value="Unassembled WGS sequence"/>
</dbReference>
<accession>A0A087X7G9</accession>
<proteinExistence type="predicted"/>
<protein>
    <recommendedName>
        <fullName evidence="3">Peptidase S1 domain-containing protein</fullName>
    </recommendedName>
</protein>
<dbReference type="AlphaFoldDB" id="A0A087X7G9"/>
<reference evidence="4" key="2">
    <citation type="submission" date="2025-08" db="UniProtKB">
        <authorList>
            <consortium name="Ensembl"/>
        </authorList>
    </citation>
    <scope>IDENTIFICATION</scope>
</reference>
<evidence type="ECO:0000259" key="3">
    <source>
        <dbReference type="PROSITE" id="PS50240"/>
    </source>
</evidence>
<dbReference type="InterPro" id="IPR001314">
    <property type="entry name" value="Peptidase_S1A"/>
</dbReference>
<dbReference type="GO" id="GO:0006508">
    <property type="term" value="P:proteolysis"/>
    <property type="evidence" value="ECO:0007669"/>
    <property type="project" value="InterPro"/>
</dbReference>